<feature type="region of interest" description="Disordered" evidence="1">
    <location>
        <begin position="155"/>
        <end position="195"/>
    </location>
</feature>
<evidence type="ECO:0000256" key="1">
    <source>
        <dbReference type="SAM" id="MobiDB-lite"/>
    </source>
</evidence>
<name>A0A165D6N0_9BASI</name>
<feature type="region of interest" description="Disordered" evidence="1">
    <location>
        <begin position="260"/>
        <end position="327"/>
    </location>
</feature>
<feature type="compositionally biased region" description="Polar residues" evidence="1">
    <location>
        <begin position="494"/>
        <end position="527"/>
    </location>
</feature>
<dbReference type="OrthoDB" id="10658118at2759"/>
<dbReference type="Proteomes" id="UP000076842">
    <property type="component" value="Unassembled WGS sequence"/>
</dbReference>
<gene>
    <name evidence="2" type="ORF">CALCODRAFT_99621</name>
</gene>
<reference evidence="2 3" key="1">
    <citation type="journal article" date="2016" name="Mol. Biol. Evol.">
        <title>Comparative Genomics of Early-Diverging Mushroom-Forming Fungi Provides Insights into the Origins of Lignocellulose Decay Capabilities.</title>
        <authorList>
            <person name="Nagy L.G."/>
            <person name="Riley R."/>
            <person name="Tritt A."/>
            <person name="Adam C."/>
            <person name="Daum C."/>
            <person name="Floudas D."/>
            <person name="Sun H."/>
            <person name="Yadav J.S."/>
            <person name="Pangilinan J."/>
            <person name="Larsson K.H."/>
            <person name="Matsuura K."/>
            <person name="Barry K."/>
            <person name="Labutti K."/>
            <person name="Kuo R."/>
            <person name="Ohm R.A."/>
            <person name="Bhattacharya S.S."/>
            <person name="Shirouzu T."/>
            <person name="Yoshinaga Y."/>
            <person name="Martin F.M."/>
            <person name="Grigoriev I.V."/>
            <person name="Hibbett D.S."/>
        </authorList>
    </citation>
    <scope>NUCLEOTIDE SEQUENCE [LARGE SCALE GENOMIC DNA]</scope>
    <source>
        <strain evidence="2 3">HHB12733</strain>
    </source>
</reference>
<dbReference type="EMBL" id="KV424075">
    <property type="protein sequence ID" value="KZT52176.1"/>
    <property type="molecule type" value="Genomic_DNA"/>
</dbReference>
<sequence length="559" mass="59374">MGQCVHKGVSFHGGSHSQSVVSNNIGVAGGGMSAGIDIEKEFAFSNTGGECHDPMFGGWSVCITEAHGVGTGSRTSHGGKSETPQGRGPGSKDDEIERREEQAPGGGIGHISAAADSANSGILQLSTQSLPLSEERLSLSNAKIHNGVERRIARGDDLAASGSTGHARSDNELSRLRLDDSGQGNPRSPSADFAIGPARAVEPLSSASLDGSQAIDKCAYQAAELVILEQRPYYSMTATRPHTPSGSDLAPQTGILQLGSSRQFKSGRASSRLPSSPPYARVDIGPSSPSSTLRNDGGQQKGVARTQPNGKGKKRLQGRRTFPANSDERWKGFNAADFYRAYSDDEMRHFATVGHPGLPIVPMTTHVTPITSLDASGAPGDWHASPSLSHTPLAMEPFSYPADISGQTSPTASSEPVTFPLQYWQDLAKETTANSTSSSMFPAPTATQPSLLSNAPVIPYAPPQPESPQLPPDWFTIFGDAPQSESYLGHLDTHQNGNDNNKVENLQNSNFADPQNRQPNSEPDSLEVQWQQSLAHFEQFLQSSDIAWVQAAHPMPGLI</sequence>
<feature type="compositionally biased region" description="Pro residues" evidence="1">
    <location>
        <begin position="459"/>
        <end position="471"/>
    </location>
</feature>
<evidence type="ECO:0000313" key="2">
    <source>
        <dbReference type="EMBL" id="KZT52176.1"/>
    </source>
</evidence>
<keyword evidence="3" id="KW-1185">Reference proteome</keyword>
<feature type="compositionally biased region" description="Polar residues" evidence="1">
    <location>
        <begin position="260"/>
        <end position="274"/>
    </location>
</feature>
<feature type="compositionally biased region" description="Basic and acidic residues" evidence="1">
    <location>
        <begin position="90"/>
        <end position="102"/>
    </location>
</feature>
<evidence type="ECO:0000313" key="3">
    <source>
        <dbReference type="Proteomes" id="UP000076842"/>
    </source>
</evidence>
<feature type="compositionally biased region" description="Polar residues" evidence="1">
    <location>
        <begin position="72"/>
        <end position="84"/>
    </location>
</feature>
<feature type="compositionally biased region" description="Basic and acidic residues" evidence="1">
    <location>
        <begin position="167"/>
        <end position="180"/>
    </location>
</feature>
<feature type="compositionally biased region" description="Polar residues" evidence="1">
    <location>
        <begin position="287"/>
        <end position="298"/>
    </location>
</feature>
<accession>A0A165D6N0</accession>
<proteinExistence type="predicted"/>
<protein>
    <submittedName>
        <fullName evidence="2">Uncharacterized protein</fullName>
    </submittedName>
</protein>
<feature type="region of interest" description="Disordered" evidence="1">
    <location>
        <begin position="70"/>
        <end position="113"/>
    </location>
</feature>
<dbReference type="InParanoid" id="A0A165D6N0"/>
<dbReference type="AlphaFoldDB" id="A0A165D6N0"/>
<feature type="region of interest" description="Disordered" evidence="1">
    <location>
        <begin position="454"/>
        <end position="527"/>
    </location>
</feature>
<organism evidence="2 3">
    <name type="scientific">Calocera cornea HHB12733</name>
    <dbReference type="NCBI Taxonomy" id="1353952"/>
    <lineage>
        <taxon>Eukaryota</taxon>
        <taxon>Fungi</taxon>
        <taxon>Dikarya</taxon>
        <taxon>Basidiomycota</taxon>
        <taxon>Agaricomycotina</taxon>
        <taxon>Dacrymycetes</taxon>
        <taxon>Dacrymycetales</taxon>
        <taxon>Dacrymycetaceae</taxon>
        <taxon>Calocera</taxon>
    </lineage>
</organism>